<proteinExistence type="predicted"/>
<keyword evidence="2" id="KW-1185">Reference proteome</keyword>
<dbReference type="EMBL" id="FQXB01000001">
    <property type="protein sequence ID" value="SHG67961.1"/>
    <property type="molecule type" value="Genomic_DNA"/>
</dbReference>
<dbReference type="STRING" id="1508389.SAMN05444003_0452"/>
<organism evidence="1 2">
    <name type="scientific">Cognatiyoonia sediminum</name>
    <dbReference type="NCBI Taxonomy" id="1508389"/>
    <lineage>
        <taxon>Bacteria</taxon>
        <taxon>Pseudomonadati</taxon>
        <taxon>Pseudomonadota</taxon>
        <taxon>Alphaproteobacteria</taxon>
        <taxon>Rhodobacterales</taxon>
        <taxon>Paracoccaceae</taxon>
        <taxon>Cognatiyoonia</taxon>
    </lineage>
</organism>
<name>A0A1M5LSG9_9RHOB</name>
<dbReference type="RefSeq" id="WP_165611572.1">
    <property type="nucleotide sequence ID" value="NZ_FQXB01000001.1"/>
</dbReference>
<dbReference type="AlphaFoldDB" id="A0A1M5LSG9"/>
<dbReference type="Proteomes" id="UP000184074">
    <property type="component" value="Unassembled WGS sequence"/>
</dbReference>
<reference evidence="1 2" key="1">
    <citation type="submission" date="2016-11" db="EMBL/GenBank/DDBJ databases">
        <authorList>
            <person name="Jaros S."/>
            <person name="Januszkiewicz K."/>
            <person name="Wedrychowicz H."/>
        </authorList>
    </citation>
    <scope>NUCLEOTIDE SEQUENCE [LARGE SCALE GENOMIC DNA]</scope>
    <source>
        <strain evidence="1 2">DSM 28715</strain>
    </source>
</reference>
<evidence type="ECO:0000313" key="1">
    <source>
        <dbReference type="EMBL" id="SHG67961.1"/>
    </source>
</evidence>
<gene>
    <name evidence="1" type="ORF">SAMN05444003_0452</name>
</gene>
<protein>
    <submittedName>
        <fullName evidence="1">Uncharacterized protein</fullName>
    </submittedName>
</protein>
<sequence>MSVLKSVSQAVQKRVAYLRTKSELESMSIDVALDLDIYRGDAAKIASKAVYG</sequence>
<evidence type="ECO:0000313" key="2">
    <source>
        <dbReference type="Proteomes" id="UP000184074"/>
    </source>
</evidence>
<accession>A0A1M5LSG9</accession>